<gene>
    <name evidence="2" type="ORF">POL58_43390</name>
</gene>
<keyword evidence="1" id="KW-1133">Transmembrane helix</keyword>
<dbReference type="RefSeq" id="WP_272009134.1">
    <property type="nucleotide sequence ID" value="NZ_JAQNDN010000025.1"/>
</dbReference>
<feature type="transmembrane region" description="Helical" evidence="1">
    <location>
        <begin position="100"/>
        <end position="122"/>
    </location>
</feature>
<evidence type="ECO:0000256" key="1">
    <source>
        <dbReference type="SAM" id="Phobius"/>
    </source>
</evidence>
<dbReference type="EMBL" id="JAQNDN010000025">
    <property type="protein sequence ID" value="MDC0674672.1"/>
    <property type="molecule type" value="Genomic_DNA"/>
</dbReference>
<evidence type="ECO:0000313" key="2">
    <source>
        <dbReference type="EMBL" id="MDC0674672.1"/>
    </source>
</evidence>
<keyword evidence="1" id="KW-0812">Transmembrane</keyword>
<keyword evidence="3" id="KW-1185">Reference proteome</keyword>
<dbReference type="Proteomes" id="UP001217838">
    <property type="component" value="Unassembled WGS sequence"/>
</dbReference>
<keyword evidence="1" id="KW-0472">Membrane</keyword>
<evidence type="ECO:0008006" key="4">
    <source>
        <dbReference type="Google" id="ProtNLM"/>
    </source>
</evidence>
<proteinExistence type="predicted"/>
<comment type="caution">
    <text evidence="2">The sequence shown here is derived from an EMBL/GenBank/DDBJ whole genome shotgun (WGS) entry which is preliminary data.</text>
</comment>
<name>A0ABT5BKJ6_9BACT</name>
<reference evidence="2 3" key="1">
    <citation type="submission" date="2022-11" db="EMBL/GenBank/DDBJ databases">
        <title>Minimal conservation of predation-associated metabolite biosynthetic gene clusters underscores biosynthetic potential of Myxococcota including descriptions for ten novel species: Archangium lansinium sp. nov., Myxococcus landrumus sp. nov., Nannocystis bai.</title>
        <authorList>
            <person name="Ahearne A."/>
            <person name="Stevens C."/>
            <person name="Dowd S."/>
        </authorList>
    </citation>
    <scope>NUCLEOTIDE SEQUENCE [LARGE SCALE GENOMIC DNA]</scope>
    <source>
        <strain evidence="2 3">NCELM</strain>
    </source>
</reference>
<organism evidence="2 3">
    <name type="scientific">Nannocystis radixulma</name>
    <dbReference type="NCBI Taxonomy" id="2995305"/>
    <lineage>
        <taxon>Bacteria</taxon>
        <taxon>Pseudomonadati</taxon>
        <taxon>Myxococcota</taxon>
        <taxon>Polyangia</taxon>
        <taxon>Nannocystales</taxon>
        <taxon>Nannocystaceae</taxon>
        <taxon>Nannocystis</taxon>
    </lineage>
</organism>
<protein>
    <recommendedName>
        <fullName evidence="4">Tripartite tricarboxylate transporter TctB family protein</fullName>
    </recommendedName>
</protein>
<accession>A0ABT5BKJ6</accession>
<feature type="transmembrane region" description="Helical" evidence="1">
    <location>
        <begin position="29"/>
        <end position="53"/>
    </location>
</feature>
<sequence length="132" mass="14274">MSSIPSKANAPRERADPSQQRIGALALDVCWLGFLSAVFFLLLASFGQIFLLIPRVGVHIWGGLAWLFGLLVPISALASVVLGCIAVIKRLVGSHSPARDWHAGLLAVGLGVSASLYVWRAFLVPLRGMLWW</sequence>
<feature type="transmembrane region" description="Helical" evidence="1">
    <location>
        <begin position="65"/>
        <end position="88"/>
    </location>
</feature>
<evidence type="ECO:0000313" key="3">
    <source>
        <dbReference type="Proteomes" id="UP001217838"/>
    </source>
</evidence>